<comment type="similarity">
    <text evidence="4">In the C-terminal section; belongs to the radical SAM superfamily. CofH family.</text>
</comment>
<keyword evidence="13" id="KW-0408">Iron</keyword>
<keyword evidence="15" id="KW-0456">Lyase</keyword>
<dbReference type="SFLD" id="SFLDF00343">
    <property type="entry name" value="aminofutalosine_synthase_(mqnE"/>
    <property type="match status" value="1"/>
</dbReference>
<dbReference type="Pfam" id="PF04055">
    <property type="entry name" value="Radical_SAM"/>
    <property type="match status" value="2"/>
</dbReference>
<keyword evidence="12" id="KW-0479">Metal-binding</keyword>
<dbReference type="FunFam" id="3.20.20.70:FF:000134">
    <property type="entry name" value="7,8-didemethyl-8-hydroxy-5-deazariboflavin synthase"/>
    <property type="match status" value="1"/>
</dbReference>
<dbReference type="UniPathway" id="UPA00072"/>
<comment type="catalytic activity">
    <reaction evidence="16">
        <text>5-amino-6-(D-ribitylamino)uracil + L-tyrosine + S-adenosyl-L-methionine = 5-amino-5-(4-hydroxybenzyl)-6-(D-ribitylimino)-5,6-dihydrouracil + 2-iminoacetate + 5'-deoxyadenosine + L-methionine + H(+)</text>
        <dbReference type="Rhea" id="RHEA:55200"/>
        <dbReference type="ChEBI" id="CHEBI:15378"/>
        <dbReference type="ChEBI" id="CHEBI:15934"/>
        <dbReference type="ChEBI" id="CHEBI:17319"/>
        <dbReference type="ChEBI" id="CHEBI:57844"/>
        <dbReference type="ChEBI" id="CHEBI:58315"/>
        <dbReference type="ChEBI" id="CHEBI:59789"/>
        <dbReference type="ChEBI" id="CHEBI:77846"/>
        <dbReference type="ChEBI" id="CHEBI:85936"/>
        <dbReference type="EC" id="2.5.1.147"/>
    </reaction>
</comment>
<dbReference type="SFLD" id="SFLDS00029">
    <property type="entry name" value="Radical_SAM"/>
    <property type="match status" value="3"/>
</dbReference>
<dbReference type="InterPro" id="IPR045567">
    <property type="entry name" value="CofH/MnqC-like_C"/>
</dbReference>
<evidence type="ECO:0000256" key="16">
    <source>
        <dbReference type="ARBA" id="ARBA00048468"/>
    </source>
</evidence>
<dbReference type="SFLD" id="SFLDF00294">
    <property type="entry name" value="7_8-didemethyl-8-hydroxy-5-dea"/>
    <property type="match status" value="1"/>
</dbReference>
<dbReference type="SFLD" id="SFLDG01064">
    <property type="entry name" value="F420__menaquinone_cofactor_bio"/>
    <property type="match status" value="3"/>
</dbReference>
<dbReference type="HAMAP" id="MF_01612">
    <property type="entry name" value="FO_synth_sub2"/>
    <property type="match status" value="1"/>
</dbReference>
<feature type="compositionally biased region" description="Basic and acidic residues" evidence="18">
    <location>
        <begin position="444"/>
        <end position="461"/>
    </location>
</feature>
<dbReference type="SFLD" id="SFLDG01388">
    <property type="entry name" value="7_8-didemethyl-8-hydroxy-5-dea"/>
    <property type="match status" value="2"/>
</dbReference>
<evidence type="ECO:0000313" key="20">
    <source>
        <dbReference type="EMBL" id="MBB4924008.1"/>
    </source>
</evidence>
<feature type="domain" description="Radical SAM core" evidence="19">
    <location>
        <begin position="538"/>
        <end position="773"/>
    </location>
</feature>
<dbReference type="PROSITE" id="PS51918">
    <property type="entry name" value="RADICAL_SAM"/>
    <property type="match status" value="2"/>
</dbReference>
<dbReference type="NCBIfam" id="NF006687">
    <property type="entry name" value="PRK09234.1"/>
    <property type="match status" value="1"/>
</dbReference>
<dbReference type="PANTHER" id="PTHR43076:SF1">
    <property type="entry name" value="LIPOYL SYNTHASE 2"/>
    <property type="match status" value="1"/>
</dbReference>
<evidence type="ECO:0000256" key="10">
    <source>
        <dbReference type="ARBA" id="ARBA00022679"/>
    </source>
</evidence>
<dbReference type="CDD" id="cd01335">
    <property type="entry name" value="Radical_SAM"/>
    <property type="match status" value="2"/>
</dbReference>
<dbReference type="Gene3D" id="3.20.20.70">
    <property type="entry name" value="Aldolase class I"/>
    <property type="match status" value="2"/>
</dbReference>
<comment type="catalytic activity">
    <reaction evidence="17">
        <text>5-amino-5-(4-hydroxybenzyl)-6-(D-ribitylimino)-5,6-dihydrouracil + S-adenosyl-L-methionine = 7,8-didemethyl-8-hydroxy-5-deazariboflavin + 5'-deoxyadenosine + L-methionine + NH4(+) + H(+)</text>
        <dbReference type="Rhea" id="RHEA:55204"/>
        <dbReference type="ChEBI" id="CHEBI:15378"/>
        <dbReference type="ChEBI" id="CHEBI:17319"/>
        <dbReference type="ChEBI" id="CHEBI:28938"/>
        <dbReference type="ChEBI" id="CHEBI:57844"/>
        <dbReference type="ChEBI" id="CHEBI:59789"/>
        <dbReference type="ChEBI" id="CHEBI:59904"/>
        <dbReference type="ChEBI" id="CHEBI:85936"/>
        <dbReference type="EC" id="4.3.1.32"/>
    </reaction>
</comment>
<dbReference type="NCBIfam" id="TIGR00423">
    <property type="entry name" value="CofH family radical SAM protein"/>
    <property type="match status" value="1"/>
</dbReference>
<keyword evidence="9" id="KW-0004">4Fe-4S</keyword>
<dbReference type="InterPro" id="IPR020050">
    <property type="entry name" value="FO_synthase_su2"/>
</dbReference>
<gene>
    <name evidence="20" type="ORF">FHR34_003001</name>
</gene>
<dbReference type="PANTHER" id="PTHR43076">
    <property type="entry name" value="FO SYNTHASE (COFH)"/>
    <property type="match status" value="1"/>
</dbReference>
<evidence type="ECO:0000313" key="21">
    <source>
        <dbReference type="Proteomes" id="UP000540506"/>
    </source>
</evidence>
<protein>
    <recommendedName>
        <fullName evidence="8">FO synthase</fullName>
        <ecNumber evidence="7">2.5.1.147</ecNumber>
        <ecNumber evidence="6">4.3.1.32</ecNumber>
    </recommendedName>
</protein>
<dbReference type="SFLD" id="SFLDF00293">
    <property type="entry name" value="((2_3_4_5-tetrahydroxypentyl)a"/>
    <property type="match status" value="1"/>
</dbReference>
<evidence type="ECO:0000256" key="13">
    <source>
        <dbReference type="ARBA" id="ARBA00023004"/>
    </source>
</evidence>
<comment type="pathway">
    <text evidence="3">Cofactor biosynthesis; coenzyme F0 biosynthesis.</text>
</comment>
<dbReference type="Pfam" id="PF19288">
    <property type="entry name" value="CofH_C"/>
    <property type="match status" value="1"/>
</dbReference>
<feature type="region of interest" description="Disordered" evidence="18">
    <location>
        <begin position="1"/>
        <end position="25"/>
    </location>
</feature>
<evidence type="ECO:0000256" key="4">
    <source>
        <dbReference type="ARBA" id="ARBA00010051"/>
    </source>
</evidence>
<dbReference type="InterPro" id="IPR006638">
    <property type="entry name" value="Elp3/MiaA/NifB-like_rSAM"/>
</dbReference>
<dbReference type="EMBL" id="JACHJV010000001">
    <property type="protein sequence ID" value="MBB4924008.1"/>
    <property type="molecule type" value="Genomic_DNA"/>
</dbReference>
<evidence type="ECO:0000256" key="1">
    <source>
        <dbReference type="ARBA" id="ARBA00001966"/>
    </source>
</evidence>
<name>A0A7W7R2I7_KITKI</name>
<evidence type="ECO:0000256" key="8">
    <source>
        <dbReference type="ARBA" id="ARBA00022220"/>
    </source>
</evidence>
<dbReference type="Proteomes" id="UP000540506">
    <property type="component" value="Unassembled WGS sequence"/>
</dbReference>
<feature type="region of interest" description="Disordered" evidence="18">
    <location>
        <begin position="431"/>
        <end position="461"/>
    </location>
</feature>
<dbReference type="InterPro" id="IPR007197">
    <property type="entry name" value="rSAM"/>
</dbReference>
<evidence type="ECO:0000256" key="17">
    <source>
        <dbReference type="ARBA" id="ARBA00048974"/>
    </source>
</evidence>
<dbReference type="NCBIfam" id="NF005609">
    <property type="entry name" value="PRK07360.1"/>
    <property type="match status" value="1"/>
</dbReference>
<proteinExistence type="inferred from homology"/>
<keyword evidence="21" id="KW-1185">Reference proteome</keyword>
<dbReference type="EC" id="2.5.1.147" evidence="7"/>
<comment type="caution">
    <text evidence="20">The sequence shown here is derived from an EMBL/GenBank/DDBJ whole genome shotgun (WGS) entry which is preliminary data.</text>
</comment>
<accession>A0A7W7R2I7</accession>
<dbReference type="InterPro" id="IPR013785">
    <property type="entry name" value="Aldolase_TIM"/>
</dbReference>
<evidence type="ECO:0000256" key="2">
    <source>
        <dbReference type="ARBA" id="ARBA00003692"/>
    </source>
</evidence>
<evidence type="ECO:0000256" key="18">
    <source>
        <dbReference type="SAM" id="MobiDB-lite"/>
    </source>
</evidence>
<dbReference type="SMART" id="SM00729">
    <property type="entry name" value="Elp3"/>
    <property type="match status" value="2"/>
</dbReference>
<organism evidence="20 21">
    <name type="scientific">Kitasatospora kifunensis</name>
    <name type="common">Streptomyces kifunensis</name>
    <dbReference type="NCBI Taxonomy" id="58351"/>
    <lineage>
        <taxon>Bacteria</taxon>
        <taxon>Bacillati</taxon>
        <taxon>Actinomycetota</taxon>
        <taxon>Actinomycetes</taxon>
        <taxon>Kitasatosporales</taxon>
        <taxon>Streptomycetaceae</taxon>
        <taxon>Kitasatospora</taxon>
    </lineage>
</organism>
<sequence>MDATPPPAPTTKPTALPTPTARPTANAMRRALRRARDGVALDRAEAAVLLQARDEDLADLCATAARLRDQGLAAVGREGVITYSKKVFVPLTRLCRDRCRYCTFVTVPGKLRRAGQGMFLSPDEVLEICRQGAALGCKEALFTLGDRPEDRWPEAREWLDAHGYDDTISYLRAISIRILEETGLLPHLNPGVCSWTDFQRLKPVSPSMGMMLETTATRLWSEPDGPHYGSPDKEPAVRLRALQDAGRTAIPFTTGLLIGIGETYEERADSLFAIRSISREYHGIQEVIIQNFRAKPDTAMRGLPDAELQEVAACIAVARVVLGPGMRLQAPPNLVAGEYKLIIGAGIDDWGGVSPLTPDHVNPEAPWPQIAELAARTAEQGYELRERLTVYPEFLKRGEPWLDPRLRPHVEGLLEPESHLAREEAPVLGRPWQEPEDLGSSGRTELHREIDTEGRTGDRRGDFDEVYGDWGALREQAAAVPAARLGGDLRAALAVAADDPTKLTDDQALTLFQADGLALDALCRVADDVRKSAVGETVTYCVTRNINFTNVCYTGCRFCAFAQRRTDADAYTLSLDQVAERAAQAWEVGATEVCMQGGIHPDLPGTTYFDIARAVKERVPGIHVHAFSPMEVVNGAARTGLSIREWLSAAKAAGLDTIPGTAAEILDDDVRWILTKGKLPADTWVEVVTTAHELGIRSSSTMMYGHVDTPAHWLGHLRLLASIQQRTGGFTEFVTLPFIHTNAPVYLAGIARPGPTQRDNRAVVAMARLLLHPHIPNIQTSWVKLGAAGAADMLRSGANDLGGTLMEETISRMAGSAYGSYKSIRDLEAIAEAAGRPSRQRTTTYGEVSEERRAVALASDGHLPQLLPMAE</sequence>
<evidence type="ECO:0000256" key="15">
    <source>
        <dbReference type="ARBA" id="ARBA00023239"/>
    </source>
</evidence>
<evidence type="ECO:0000256" key="12">
    <source>
        <dbReference type="ARBA" id="ARBA00022723"/>
    </source>
</evidence>
<evidence type="ECO:0000256" key="5">
    <source>
        <dbReference type="ARBA" id="ARBA00010826"/>
    </source>
</evidence>
<dbReference type="NCBIfam" id="NF004884">
    <property type="entry name" value="PRK06245.1"/>
    <property type="match status" value="1"/>
</dbReference>
<evidence type="ECO:0000256" key="3">
    <source>
        <dbReference type="ARBA" id="ARBA00004712"/>
    </source>
</evidence>
<dbReference type="GO" id="GO:0046872">
    <property type="term" value="F:metal ion binding"/>
    <property type="evidence" value="ECO:0007669"/>
    <property type="project" value="UniProtKB-KW"/>
</dbReference>
<dbReference type="InterPro" id="IPR034405">
    <property type="entry name" value="F420"/>
</dbReference>
<evidence type="ECO:0000256" key="14">
    <source>
        <dbReference type="ARBA" id="ARBA00023014"/>
    </source>
</evidence>
<dbReference type="GO" id="GO:0141093">
    <property type="term" value="F:5-amino-6-(D-ribitylamino)uracil--L-tyrosine 4-hydroxyphenyl transferase activity"/>
    <property type="evidence" value="ECO:0007669"/>
    <property type="project" value="UniProtKB-EC"/>
</dbReference>
<comment type="function">
    <text evidence="2">Catalyzes the radical-mediated synthesis of 7,8-didemethyl-8-hydroxy-5-deazariboflavin (FO) from 5-amino-6-(D-ribitylamino)uracil and L-tyrosine.</text>
</comment>
<feature type="domain" description="Radical SAM core" evidence="19">
    <location>
        <begin position="81"/>
        <end position="333"/>
    </location>
</feature>
<dbReference type="InterPro" id="IPR058240">
    <property type="entry name" value="rSAM_sf"/>
</dbReference>
<keyword evidence="10 20" id="KW-0808">Transferase</keyword>
<keyword evidence="11" id="KW-0949">S-adenosyl-L-methionine</keyword>
<evidence type="ECO:0000256" key="6">
    <source>
        <dbReference type="ARBA" id="ARBA00012126"/>
    </source>
</evidence>
<evidence type="ECO:0000256" key="11">
    <source>
        <dbReference type="ARBA" id="ARBA00022691"/>
    </source>
</evidence>
<dbReference type="GO" id="GO:0044689">
    <property type="term" value="F:7,8-didemethyl-8-hydroxy-5-deazariboflavin synthase activity"/>
    <property type="evidence" value="ECO:0007669"/>
    <property type="project" value="UniProtKB-EC"/>
</dbReference>
<reference evidence="20 21" key="1">
    <citation type="submission" date="2020-08" db="EMBL/GenBank/DDBJ databases">
        <title>Sequencing the genomes of 1000 actinobacteria strains.</title>
        <authorList>
            <person name="Klenk H.-P."/>
        </authorList>
    </citation>
    <scope>NUCLEOTIDE SEQUENCE [LARGE SCALE GENOMIC DNA]</scope>
    <source>
        <strain evidence="20 21">DSM 41654</strain>
    </source>
</reference>
<evidence type="ECO:0000256" key="7">
    <source>
        <dbReference type="ARBA" id="ARBA00012289"/>
    </source>
</evidence>
<feature type="compositionally biased region" description="Low complexity" evidence="18">
    <location>
        <begin position="11"/>
        <end position="25"/>
    </location>
</feature>
<evidence type="ECO:0000256" key="9">
    <source>
        <dbReference type="ARBA" id="ARBA00022485"/>
    </source>
</evidence>
<dbReference type="NCBIfam" id="TIGR03550">
    <property type="entry name" value="F420_cofG"/>
    <property type="match status" value="1"/>
</dbReference>
<dbReference type="EC" id="4.3.1.32" evidence="6"/>
<dbReference type="AlphaFoldDB" id="A0A7W7R2I7"/>
<comment type="cofactor">
    <cofactor evidence="1">
        <name>[4Fe-4S] cluster</name>
        <dbReference type="ChEBI" id="CHEBI:49883"/>
    </cofactor>
</comment>
<dbReference type="InterPro" id="IPR019940">
    <property type="entry name" value="CofH_family"/>
</dbReference>
<keyword evidence="14" id="KW-0411">Iron-sulfur</keyword>
<dbReference type="GO" id="GO:0051539">
    <property type="term" value="F:4 iron, 4 sulfur cluster binding"/>
    <property type="evidence" value="ECO:0007669"/>
    <property type="project" value="UniProtKB-KW"/>
</dbReference>
<feature type="compositionally biased region" description="Pro residues" evidence="18">
    <location>
        <begin position="1"/>
        <end position="10"/>
    </location>
</feature>
<dbReference type="SFLD" id="SFLDG01389">
    <property type="entry name" value="menaquinone_synthsis_involved"/>
    <property type="match status" value="1"/>
</dbReference>
<dbReference type="NCBIfam" id="TIGR03551">
    <property type="entry name" value="F420_cofH"/>
    <property type="match status" value="1"/>
</dbReference>
<dbReference type="InterPro" id="IPR019939">
    <property type="entry name" value="CofG_family"/>
</dbReference>
<dbReference type="HAMAP" id="MF_01611">
    <property type="entry name" value="FO_synth_sub1"/>
    <property type="match status" value="1"/>
</dbReference>
<dbReference type="SUPFAM" id="SSF102114">
    <property type="entry name" value="Radical SAM enzymes"/>
    <property type="match status" value="2"/>
</dbReference>
<evidence type="ECO:0000259" key="19">
    <source>
        <dbReference type="PROSITE" id="PS51918"/>
    </source>
</evidence>
<comment type="similarity">
    <text evidence="5">In the N-terminal section; belongs to the radical SAM superfamily. CofG family.</text>
</comment>